<dbReference type="Proteomes" id="UP000257014">
    <property type="component" value="Unassembled WGS sequence"/>
</dbReference>
<feature type="region of interest" description="Disordered" evidence="1">
    <location>
        <begin position="16"/>
        <end position="52"/>
    </location>
</feature>
<gene>
    <name evidence="2" type="ORF">C6P37_12480</name>
</gene>
<protein>
    <submittedName>
        <fullName evidence="2">Uncharacterized protein</fullName>
    </submittedName>
</protein>
<proteinExistence type="predicted"/>
<evidence type="ECO:0000256" key="1">
    <source>
        <dbReference type="SAM" id="MobiDB-lite"/>
    </source>
</evidence>
<comment type="caution">
    <text evidence="2">The sequence shown here is derived from an EMBL/GenBank/DDBJ whole genome shotgun (WGS) entry which is preliminary data.</text>
</comment>
<reference evidence="2 3" key="1">
    <citation type="submission" date="2018-03" db="EMBL/GenBank/DDBJ databases">
        <authorList>
            <person name="Keele B.F."/>
        </authorList>
    </citation>
    <scope>NUCLEOTIDE SEQUENCE [LARGE SCALE GENOMIC DNA]</scope>
    <source>
        <strain evidence="2">ZCTH4_d</strain>
    </source>
</reference>
<accession>A0A3E0K296</accession>
<sequence>MPPVFLRKFLGLHPRGKILNRPRPERAPPEVPSSASRERDAKNFPQGIFRRKTKGGARGILCHWTAPLPDRHG</sequence>
<name>A0A3E0K296_9BACI</name>
<dbReference type="AlphaFoldDB" id="A0A3E0K296"/>
<dbReference type="EMBL" id="QEWE01000023">
    <property type="protein sequence ID" value="REJ26883.1"/>
    <property type="molecule type" value="Genomic_DNA"/>
</dbReference>
<evidence type="ECO:0000313" key="3">
    <source>
        <dbReference type="Proteomes" id="UP000257014"/>
    </source>
</evidence>
<evidence type="ECO:0000313" key="2">
    <source>
        <dbReference type="EMBL" id="REJ26883.1"/>
    </source>
</evidence>
<organism evidence="2 3">
    <name type="scientific">Caldibacillus debilis</name>
    <dbReference type="NCBI Taxonomy" id="301148"/>
    <lineage>
        <taxon>Bacteria</taxon>
        <taxon>Bacillati</taxon>
        <taxon>Bacillota</taxon>
        <taxon>Bacilli</taxon>
        <taxon>Bacillales</taxon>
        <taxon>Bacillaceae</taxon>
        <taxon>Caldibacillus</taxon>
    </lineage>
</organism>